<accession>A0A845AUB6</accession>
<evidence type="ECO:0000313" key="13">
    <source>
        <dbReference type="Proteomes" id="UP000446786"/>
    </source>
</evidence>
<protein>
    <recommendedName>
        <fullName evidence="8">DNA gyrase subunit A</fullName>
        <ecNumber evidence="8">5.6.2.2</ecNumber>
    </recommendedName>
</protein>
<dbReference type="FunFam" id="3.90.199.10:FF:000001">
    <property type="entry name" value="DNA gyrase subunit A"/>
    <property type="match status" value="1"/>
</dbReference>
<dbReference type="FunFam" id="1.10.268.10:FF:000001">
    <property type="entry name" value="DNA gyrase subunit A"/>
    <property type="match status" value="1"/>
</dbReference>
<dbReference type="SUPFAM" id="SSF56719">
    <property type="entry name" value="Type II DNA topoisomerase"/>
    <property type="match status" value="1"/>
</dbReference>
<feature type="active site" description="O-(5'-phospho-DNA)-tyrosine intermediate" evidence="8 9">
    <location>
        <position position="131"/>
    </location>
</feature>
<comment type="function">
    <text evidence="8">A type II topoisomerase that negatively supercoils closed circular double-stranded (ds) DNA in an ATP-dependent manner to modulate DNA topology and maintain chromosomes in an underwound state. Negative supercoiling favors strand separation, and DNA replication, transcription, recombination and repair, all of which involve strand separation. Also able to catalyze the interconversion of other topological isomers of dsDNA rings, including catenanes and knotted rings. Type II topoisomerases break and join 2 DNA strands simultaneously in an ATP-dependent manner.</text>
</comment>
<evidence type="ECO:0000256" key="1">
    <source>
        <dbReference type="ARBA" id="ARBA00000185"/>
    </source>
</evidence>
<reference evidence="12 13" key="1">
    <citation type="submission" date="2019-12" db="EMBL/GenBank/DDBJ databases">
        <title>Genomic-based taxomic classification of the family Erythrobacteraceae.</title>
        <authorList>
            <person name="Xu L."/>
        </authorList>
    </citation>
    <scope>NUCLEOTIDE SEQUENCE [LARGE SCALE GENOMIC DNA]</scope>
    <source>
        <strain evidence="12 13">JCM 16677</strain>
    </source>
</reference>
<dbReference type="GO" id="GO:0005737">
    <property type="term" value="C:cytoplasm"/>
    <property type="evidence" value="ECO:0007669"/>
    <property type="project" value="UniProtKB-SubCell"/>
</dbReference>
<comment type="subunit">
    <text evidence="8">Heterotetramer, composed of two GyrA and two GyrB chains. In the heterotetramer, GyrA contains the active site tyrosine that forms a transient covalent intermediate with DNA, while GyrB binds cofactors and catalyzes ATP hydrolysis.</text>
</comment>
<dbReference type="GO" id="GO:0006261">
    <property type="term" value="P:DNA-templated DNA replication"/>
    <property type="evidence" value="ECO:0007669"/>
    <property type="project" value="UniProtKB-UniRule"/>
</dbReference>
<dbReference type="EC" id="5.6.2.2" evidence="8"/>
<dbReference type="Gene3D" id="1.10.268.10">
    <property type="entry name" value="Topoisomerase, domain 3"/>
    <property type="match status" value="1"/>
</dbReference>
<evidence type="ECO:0000256" key="7">
    <source>
        <dbReference type="ARBA" id="ARBA00023235"/>
    </source>
</evidence>
<dbReference type="NCBIfam" id="NF004043">
    <property type="entry name" value="PRK05560.1"/>
    <property type="match status" value="1"/>
</dbReference>
<dbReference type="InterPro" id="IPR013757">
    <property type="entry name" value="Topo_IIA_A_a_sf"/>
</dbReference>
<name>A0A845AUB6_9SPHN</name>
<dbReference type="RefSeq" id="WP_160779746.1">
    <property type="nucleotide sequence ID" value="NZ_BAAAZF010000001.1"/>
</dbReference>
<dbReference type="InterPro" id="IPR050220">
    <property type="entry name" value="Type_II_DNA_Topoisomerases"/>
</dbReference>
<dbReference type="GO" id="GO:0006265">
    <property type="term" value="P:DNA topological change"/>
    <property type="evidence" value="ECO:0007669"/>
    <property type="project" value="UniProtKB-UniRule"/>
</dbReference>
<keyword evidence="13" id="KW-1185">Reference proteome</keyword>
<dbReference type="SMART" id="SM00434">
    <property type="entry name" value="TOP4c"/>
    <property type="match status" value="1"/>
</dbReference>
<keyword evidence="3 8" id="KW-0547">Nucleotide-binding</keyword>
<evidence type="ECO:0000256" key="3">
    <source>
        <dbReference type="ARBA" id="ARBA00022741"/>
    </source>
</evidence>
<comment type="catalytic activity">
    <reaction evidence="1 8 9">
        <text>ATP-dependent breakage, passage and rejoining of double-stranded DNA.</text>
        <dbReference type="EC" id="5.6.2.2"/>
    </reaction>
</comment>
<dbReference type="GO" id="GO:0034335">
    <property type="term" value="F:DNA negative supercoiling activity"/>
    <property type="evidence" value="ECO:0007669"/>
    <property type="project" value="UniProtKB-ARBA"/>
</dbReference>
<dbReference type="OrthoDB" id="9806486at2"/>
<dbReference type="AlphaFoldDB" id="A0A845AUB6"/>
<dbReference type="InterPro" id="IPR002205">
    <property type="entry name" value="Topo_IIA_dom_A"/>
</dbReference>
<evidence type="ECO:0000256" key="8">
    <source>
        <dbReference type="HAMAP-Rule" id="MF_01897"/>
    </source>
</evidence>
<dbReference type="FunFam" id="3.30.1360.40:FF:000002">
    <property type="entry name" value="DNA gyrase subunit A"/>
    <property type="match status" value="1"/>
</dbReference>
<dbReference type="Gene3D" id="3.90.199.10">
    <property type="entry name" value="Topoisomerase II, domain 5"/>
    <property type="match status" value="1"/>
</dbReference>
<evidence type="ECO:0000256" key="9">
    <source>
        <dbReference type="PROSITE-ProRule" id="PRU01384"/>
    </source>
</evidence>
<dbReference type="InterPro" id="IPR013758">
    <property type="entry name" value="Topo_IIA_A/C_ab"/>
</dbReference>
<organism evidence="12 13">
    <name type="scientific">Parerythrobacter jejuensis</name>
    <dbReference type="NCBI Taxonomy" id="795812"/>
    <lineage>
        <taxon>Bacteria</taxon>
        <taxon>Pseudomonadati</taxon>
        <taxon>Pseudomonadota</taxon>
        <taxon>Alphaproteobacteria</taxon>
        <taxon>Sphingomonadales</taxon>
        <taxon>Erythrobacteraceae</taxon>
        <taxon>Parerythrobacter</taxon>
    </lineage>
</organism>
<keyword evidence="6 8" id="KW-0238">DNA-binding</keyword>
<dbReference type="PANTHER" id="PTHR43493:SF5">
    <property type="entry name" value="DNA GYRASE SUBUNIT A, CHLOROPLASTIC_MITOCHONDRIAL"/>
    <property type="match status" value="1"/>
</dbReference>
<comment type="subcellular location">
    <subcellularLocation>
        <location evidence="8">Cytoplasm</location>
    </subcellularLocation>
</comment>
<dbReference type="Gene3D" id="3.30.1360.40">
    <property type="match status" value="1"/>
</dbReference>
<keyword evidence="8" id="KW-0963">Cytoplasm</keyword>
<keyword evidence="4 8" id="KW-0067">ATP-binding</keyword>
<keyword evidence="7 8" id="KW-0413">Isomerase</keyword>
<dbReference type="InterPro" id="IPR006691">
    <property type="entry name" value="GyrA/parC_rep"/>
</dbReference>
<dbReference type="Pfam" id="PF03989">
    <property type="entry name" value="DNA_gyraseA_C"/>
    <property type="match status" value="6"/>
</dbReference>
<feature type="compositionally biased region" description="Acidic residues" evidence="10">
    <location>
        <begin position="886"/>
        <end position="899"/>
    </location>
</feature>
<feature type="short sequence motif" description="GyrA-box" evidence="8">
    <location>
        <begin position="561"/>
        <end position="567"/>
    </location>
</feature>
<dbReference type="InterPro" id="IPR035516">
    <property type="entry name" value="Gyrase/topoIV_suA_C"/>
</dbReference>
<dbReference type="Pfam" id="PF00521">
    <property type="entry name" value="DNA_topoisoIV"/>
    <property type="match status" value="1"/>
</dbReference>
<evidence type="ECO:0000256" key="4">
    <source>
        <dbReference type="ARBA" id="ARBA00022840"/>
    </source>
</evidence>
<dbReference type="GO" id="GO:0005694">
    <property type="term" value="C:chromosome"/>
    <property type="evidence" value="ECO:0007669"/>
    <property type="project" value="InterPro"/>
</dbReference>
<evidence type="ECO:0000256" key="10">
    <source>
        <dbReference type="SAM" id="MobiDB-lite"/>
    </source>
</evidence>
<comment type="caution">
    <text evidence="12">The sequence shown here is derived from an EMBL/GenBank/DDBJ whole genome shotgun (WGS) entry which is preliminary data.</text>
</comment>
<dbReference type="GO" id="GO:0005524">
    <property type="term" value="F:ATP binding"/>
    <property type="evidence" value="ECO:0007669"/>
    <property type="project" value="UniProtKB-UniRule"/>
</dbReference>
<dbReference type="NCBIfam" id="TIGR01063">
    <property type="entry name" value="gyrA"/>
    <property type="match status" value="1"/>
</dbReference>
<dbReference type="Gene3D" id="2.120.10.90">
    <property type="entry name" value="DNA gyrase/topoisomerase IV, subunit A, C-terminal"/>
    <property type="match status" value="1"/>
</dbReference>
<dbReference type="PANTHER" id="PTHR43493">
    <property type="entry name" value="DNA GYRASE/TOPOISOMERASE SUBUNIT A"/>
    <property type="match status" value="1"/>
</dbReference>
<dbReference type="NCBIfam" id="NF004044">
    <property type="entry name" value="PRK05561.1"/>
    <property type="match status" value="1"/>
</dbReference>
<evidence type="ECO:0000256" key="6">
    <source>
        <dbReference type="ARBA" id="ARBA00023125"/>
    </source>
</evidence>
<dbReference type="GO" id="GO:0003677">
    <property type="term" value="F:DNA binding"/>
    <property type="evidence" value="ECO:0007669"/>
    <property type="project" value="UniProtKB-UniRule"/>
</dbReference>
<dbReference type="SUPFAM" id="SSF101904">
    <property type="entry name" value="GyrA/ParC C-terminal domain-like"/>
    <property type="match status" value="1"/>
</dbReference>
<dbReference type="Proteomes" id="UP000446786">
    <property type="component" value="Unassembled WGS sequence"/>
</dbReference>
<evidence type="ECO:0000259" key="11">
    <source>
        <dbReference type="PROSITE" id="PS52040"/>
    </source>
</evidence>
<evidence type="ECO:0000313" key="12">
    <source>
        <dbReference type="EMBL" id="MXP32401.1"/>
    </source>
</evidence>
<proteinExistence type="inferred from homology"/>
<feature type="domain" description="Topo IIA-type catalytic" evidence="11">
    <location>
        <begin position="43"/>
        <end position="534"/>
    </location>
</feature>
<keyword evidence="5 8" id="KW-0799">Topoisomerase</keyword>
<evidence type="ECO:0000256" key="5">
    <source>
        <dbReference type="ARBA" id="ARBA00023029"/>
    </source>
</evidence>
<dbReference type="GO" id="GO:0009330">
    <property type="term" value="C:DNA topoisomerase type II (double strand cut, ATP-hydrolyzing) complex"/>
    <property type="evidence" value="ECO:0007669"/>
    <property type="project" value="TreeGrafter"/>
</dbReference>
<dbReference type="CDD" id="cd00187">
    <property type="entry name" value="TOP4c"/>
    <property type="match status" value="1"/>
</dbReference>
<comment type="miscellaneous">
    <text evidence="8">Few gyrases are as efficient as E.coli at forming negative supercoils. Not all organisms have 2 type II topoisomerases; in organisms with a single type II topoisomerase this enzyme also has to decatenate newly replicated chromosomes.</text>
</comment>
<dbReference type="HAMAP" id="MF_01897">
    <property type="entry name" value="GyrA"/>
    <property type="match status" value="1"/>
</dbReference>
<dbReference type="InterPro" id="IPR013760">
    <property type="entry name" value="Topo_IIA-like_dom_sf"/>
</dbReference>
<dbReference type="InterPro" id="IPR005743">
    <property type="entry name" value="GyrA"/>
</dbReference>
<feature type="region of interest" description="Disordered" evidence="10">
    <location>
        <begin position="886"/>
        <end position="928"/>
    </location>
</feature>
<gene>
    <name evidence="8 12" type="primary">gyrA</name>
    <name evidence="12" type="ORF">GRI94_11285</name>
</gene>
<dbReference type="PROSITE" id="PS52040">
    <property type="entry name" value="TOPO_IIA"/>
    <property type="match status" value="1"/>
</dbReference>
<dbReference type="EMBL" id="WTYE01000001">
    <property type="protein sequence ID" value="MXP32401.1"/>
    <property type="molecule type" value="Genomic_DNA"/>
</dbReference>
<evidence type="ECO:0000256" key="2">
    <source>
        <dbReference type="ARBA" id="ARBA00008263"/>
    </source>
</evidence>
<sequence length="928" mass="102009">MSDDTDTLTPPVPMDEYERIDIVDEMKTSYLDYAMSVIVSRALPDVRDGLKPVHRRILYASQEGGFVAGRPYRKSAKIVGDVMGNYHPHGDSAIYDALARMTQDWSLRVPLIDGQGNFGSMDPDPPASMRYTEARLNKVANALLDDLDKDTVDFADNYDGSLKEPTVLPARFPNLLVNGAGGIAVGMATNVPPHNLGEVIDGCLAFIDNPAITSEELIEFIPGPDFPTAPLILGQSGARAAYTTGRGSILMRARHEVETKKGDRESIVLTSIPFQVGKSGLVEKIAEAAKDKRIEGISDIRDESSREGVRVVVDLKRDASADVVLNQIWRYTPAQSSFPANMLAIRGGRPETLALRDIIQSFITFREEVITRRTKFELNKARERAHILLGLVVAVSNLDEVVAMIRGSSNPQIAREKLRTKEWPIGDIAQYIRLVEAIEPDAEQEGGTYRLSERQVKAILDLRLHRLTALGRDEIGDELKELSEAIAEYLSILADRVKLYAILRDELLDIREQYATPRVSEIAPAWDGLDDEDLIERDEMVVTVTLDGYIKRTPLSTFRAQHRGGKGRAGMATKDADAVSEMFVTSTHNPVLFFSTHGKVYRLKVWKLPEGGPTTRGRPIINMLPSLDEGETIAAVLPLPEDEDSWGALSVVFSTAKGNVRRNSMDAFTNIPSNGKFAMKFEEGSEDRLIGVALLEATDDVLLATRMGKAIRFAGEDVREFTSRTSTGVRGMKFKEKGDEVVSLSILTGGSATPDERDAYLKAAPWKADEGAPALSEEHAAMAEEEQFILTVCANGYGKMSSAYEYRRAGRGGMGITNIDNIKRNGPVVASFTATKADQLMLVTDQAKLIRIGLDSMRVIGRGSAGVRLFDVAKGETIVSAVRIDEQEEPENEAEEAIVEEMIGRDADDTTPQTTMDRDSNEGETPED</sequence>
<comment type="similarity">
    <text evidence="2 8">Belongs to the type II topoisomerase GyrA/ParC subunit family.</text>
</comment>